<evidence type="ECO:0000313" key="1">
    <source>
        <dbReference type="EMBL" id="RAP71397.1"/>
    </source>
</evidence>
<protein>
    <submittedName>
        <fullName evidence="1">Uncharacterized protein</fullName>
    </submittedName>
</protein>
<name>A0A328TLG8_9GAMM</name>
<comment type="caution">
    <text evidence="1">The sequence shown here is derived from an EMBL/GenBank/DDBJ whole genome shotgun (WGS) entry which is preliminary data.</text>
</comment>
<organism evidence="1 2">
    <name type="scientific">Candidatus Erwinia dacicola</name>
    <dbReference type="NCBI Taxonomy" id="252393"/>
    <lineage>
        <taxon>Bacteria</taxon>
        <taxon>Pseudomonadati</taxon>
        <taxon>Pseudomonadota</taxon>
        <taxon>Gammaproteobacteria</taxon>
        <taxon>Enterobacterales</taxon>
        <taxon>Erwiniaceae</taxon>
        <taxon>Erwinia</taxon>
    </lineage>
</organism>
<reference evidence="1" key="1">
    <citation type="submission" date="2018-04" db="EMBL/GenBank/DDBJ databases">
        <title>Genomes of the Obligate Erwinia dacicola and Facultative Enterobacter sp. OLF Endosymbionts of the Olive Fruit fly, Bactrocera oleae.</title>
        <authorList>
            <person name="Estes A.M."/>
            <person name="Hearn D.J."/>
            <person name="Agarwal S."/>
            <person name="Pierson E.A."/>
            <person name="Dunning-Hotopp J.C."/>
        </authorList>
    </citation>
    <scope>NUCLEOTIDE SEQUENCE [LARGE SCALE GENOMIC DNA]</scope>
    <source>
        <strain evidence="1">Oroville</strain>
    </source>
</reference>
<gene>
    <name evidence="1" type="ORF">ACZ87_01795</name>
</gene>
<accession>A0A328TLG8</accession>
<dbReference type="EMBL" id="LJAM02000150">
    <property type="protein sequence ID" value="RAP71397.1"/>
    <property type="molecule type" value="Genomic_DNA"/>
</dbReference>
<evidence type="ECO:0000313" key="2">
    <source>
        <dbReference type="Proteomes" id="UP000244334"/>
    </source>
</evidence>
<sequence length="37" mass="4233">MVSVLLRPEILTAAEINKRPGRLFINRRWRGNTSPGL</sequence>
<dbReference type="Proteomes" id="UP000244334">
    <property type="component" value="Unassembled WGS sequence"/>
</dbReference>
<keyword evidence="2" id="KW-1185">Reference proteome</keyword>
<dbReference type="AlphaFoldDB" id="A0A328TLG8"/>
<proteinExistence type="predicted"/>